<organism evidence="1">
    <name type="scientific">hydrothermal vent metagenome</name>
    <dbReference type="NCBI Taxonomy" id="652676"/>
    <lineage>
        <taxon>unclassified sequences</taxon>
        <taxon>metagenomes</taxon>
        <taxon>ecological metagenomes</taxon>
    </lineage>
</organism>
<dbReference type="AlphaFoldDB" id="A0A3B0SX62"/>
<dbReference type="InterPro" id="IPR045780">
    <property type="entry name" value="DUF6206"/>
</dbReference>
<gene>
    <name evidence="1" type="ORF">MNBD_ACTINO01-2224</name>
</gene>
<protein>
    <recommendedName>
        <fullName evidence="2">Aminoglycoside phosphotransferase domain-containing protein</fullName>
    </recommendedName>
</protein>
<evidence type="ECO:0000313" key="1">
    <source>
        <dbReference type="EMBL" id="VAW09120.1"/>
    </source>
</evidence>
<dbReference type="EMBL" id="UOEI01000682">
    <property type="protein sequence ID" value="VAW09120.1"/>
    <property type="molecule type" value="Genomic_DNA"/>
</dbReference>
<accession>A0A3B0SX62</accession>
<evidence type="ECO:0008006" key="2">
    <source>
        <dbReference type="Google" id="ProtNLM"/>
    </source>
</evidence>
<dbReference type="Pfam" id="PF19709">
    <property type="entry name" value="DUF6206"/>
    <property type="match status" value="1"/>
</dbReference>
<proteinExistence type="predicted"/>
<sequence length="288" mass="32197">MIDQEVLKRLEDRVLAVLDGDSTEHLDVIGYGEISTVLRADGTNGPVAAKRLPQMSRTQFAAYSETLTDYLDDLRARGVRAVDSTVRAVGDDPVVPYCIQPLQPLLLVDELRSADSAMIEHRVGKLVDSIVGAVDDGVGLDGQVSNWAIDNDDLIYIDVTTPLLRDASGAERLDVGLFIASLPWALRGAVDRFLLTEILSHYYDPRAVLLDLAGNLHKERLTAIIPPLLDAANRVISPVISESEAAKYYRSDALTWEFLLRVRRADRVWQEKIRHRRYPYLLPGRIER</sequence>
<reference evidence="1" key="1">
    <citation type="submission" date="2018-06" db="EMBL/GenBank/DDBJ databases">
        <authorList>
            <person name="Zhirakovskaya E."/>
        </authorList>
    </citation>
    <scope>NUCLEOTIDE SEQUENCE</scope>
</reference>
<name>A0A3B0SX62_9ZZZZ</name>